<proteinExistence type="predicted"/>
<keyword evidence="1" id="KW-0812">Transmembrane</keyword>
<keyword evidence="3" id="KW-1185">Reference proteome</keyword>
<protein>
    <submittedName>
        <fullName evidence="2">Uncharacterized protein</fullName>
    </submittedName>
</protein>
<dbReference type="RefSeq" id="WP_154178586.1">
    <property type="nucleotide sequence ID" value="NZ_WJXZ01000014.1"/>
</dbReference>
<evidence type="ECO:0000256" key="1">
    <source>
        <dbReference type="SAM" id="Phobius"/>
    </source>
</evidence>
<accession>A0A7K0EU58</accession>
<organism evidence="2 3">
    <name type="scientific">Larkinella terrae</name>
    <dbReference type="NCBI Taxonomy" id="2025311"/>
    <lineage>
        <taxon>Bacteria</taxon>
        <taxon>Pseudomonadati</taxon>
        <taxon>Bacteroidota</taxon>
        <taxon>Cytophagia</taxon>
        <taxon>Cytophagales</taxon>
        <taxon>Spirosomataceae</taxon>
        <taxon>Larkinella</taxon>
    </lineage>
</organism>
<name>A0A7K0EU58_9BACT</name>
<keyword evidence="1" id="KW-1133">Transmembrane helix</keyword>
<dbReference type="Proteomes" id="UP000441754">
    <property type="component" value="Unassembled WGS sequence"/>
</dbReference>
<gene>
    <name evidence="2" type="ORF">GJJ30_28655</name>
</gene>
<evidence type="ECO:0000313" key="3">
    <source>
        <dbReference type="Proteomes" id="UP000441754"/>
    </source>
</evidence>
<evidence type="ECO:0000313" key="2">
    <source>
        <dbReference type="EMBL" id="MRS65302.1"/>
    </source>
</evidence>
<keyword evidence="1" id="KW-0472">Membrane</keyword>
<feature type="transmembrane region" description="Helical" evidence="1">
    <location>
        <begin position="85"/>
        <end position="104"/>
    </location>
</feature>
<dbReference type="EMBL" id="WJXZ01000014">
    <property type="protein sequence ID" value="MRS65302.1"/>
    <property type="molecule type" value="Genomic_DNA"/>
</dbReference>
<reference evidence="2 3" key="1">
    <citation type="journal article" date="2018" name="Antonie Van Leeuwenhoek">
        <title>Larkinella terrae sp. nov., isolated from soil on Jeju Island, South Korea.</title>
        <authorList>
            <person name="Ten L.N."/>
            <person name="Jeon J."/>
            <person name="Park S.J."/>
            <person name="Park S."/>
            <person name="Lee S.Y."/>
            <person name="Kim M.K."/>
            <person name="Jung H.Y."/>
        </authorList>
    </citation>
    <scope>NUCLEOTIDE SEQUENCE [LARGE SCALE GENOMIC DNA]</scope>
    <source>
        <strain evidence="2 3">KCTC 52001</strain>
    </source>
</reference>
<dbReference type="OrthoDB" id="953321at2"/>
<dbReference type="AlphaFoldDB" id="A0A7K0EU58"/>
<comment type="caution">
    <text evidence="2">The sequence shown here is derived from an EMBL/GenBank/DDBJ whole genome shotgun (WGS) entry which is preliminary data.</text>
</comment>
<sequence>MITDENKWTYIEAYLAGKLDASAQELVRQKMDEDPVFRTDVLFQHALNRQLEEQQQAEDRELVAEFMAKKAVSPPPRIVPLWQQTWVRAAAVLVLVLGFGWLALDYFRQPQTLAVEIPYDQRDLGMATDSSTNRTTFSVEFISRGPSGGEYSSGNGRIQLYLPALPADAKQWILSDRLQGDYLLKTPQGQVYQLEKETFGERKPLLPVK</sequence>